<proteinExistence type="predicted"/>
<gene>
    <name evidence="1" type="ORF">K8U80_11685</name>
</gene>
<protein>
    <submittedName>
        <fullName evidence="1">Uncharacterized protein</fullName>
    </submittedName>
</protein>
<comment type="caution">
    <text evidence="1">The sequence shown here is derived from an EMBL/GenBank/DDBJ whole genome shotgun (WGS) entry which is preliminary data.</text>
</comment>
<name>A0A921LSI1_9ACTN</name>
<accession>A0A921LSI1</accession>
<dbReference type="AlphaFoldDB" id="A0A921LSI1"/>
<reference evidence="1" key="2">
    <citation type="submission" date="2021-09" db="EMBL/GenBank/DDBJ databases">
        <authorList>
            <person name="Gilroy R."/>
        </authorList>
    </citation>
    <scope>NUCLEOTIDE SEQUENCE</scope>
    <source>
        <strain evidence="1">ChiGjej2B2-7701</strain>
    </source>
</reference>
<sequence>MIDFNAIVTLAGMLASLAIVFVVLEASSIAVPAAIKRAATWVNPRNEHLVWAQRHPAREVSGIASFAGRKLHAALTRPSMNTMPIRQAA</sequence>
<dbReference type="EMBL" id="DYVF01000071">
    <property type="protein sequence ID" value="HJG32034.1"/>
    <property type="molecule type" value="Genomic_DNA"/>
</dbReference>
<evidence type="ECO:0000313" key="2">
    <source>
        <dbReference type="Proteomes" id="UP000746751"/>
    </source>
</evidence>
<evidence type="ECO:0000313" key="1">
    <source>
        <dbReference type="EMBL" id="HJG32034.1"/>
    </source>
</evidence>
<organism evidence="1 2">
    <name type="scientific">Collinsella ihumii</name>
    <dbReference type="NCBI Taxonomy" id="1720204"/>
    <lineage>
        <taxon>Bacteria</taxon>
        <taxon>Bacillati</taxon>
        <taxon>Actinomycetota</taxon>
        <taxon>Coriobacteriia</taxon>
        <taxon>Coriobacteriales</taxon>
        <taxon>Coriobacteriaceae</taxon>
        <taxon>Collinsella</taxon>
    </lineage>
</organism>
<reference evidence="1" key="1">
    <citation type="journal article" date="2021" name="PeerJ">
        <title>Extensive microbial diversity within the chicken gut microbiome revealed by metagenomics and culture.</title>
        <authorList>
            <person name="Gilroy R."/>
            <person name="Ravi A."/>
            <person name="Getino M."/>
            <person name="Pursley I."/>
            <person name="Horton D.L."/>
            <person name="Alikhan N.F."/>
            <person name="Baker D."/>
            <person name="Gharbi K."/>
            <person name="Hall N."/>
            <person name="Watson M."/>
            <person name="Adriaenssens E.M."/>
            <person name="Foster-Nyarko E."/>
            <person name="Jarju S."/>
            <person name="Secka A."/>
            <person name="Antonio M."/>
            <person name="Oren A."/>
            <person name="Chaudhuri R.R."/>
            <person name="La Ragione R."/>
            <person name="Hildebrand F."/>
            <person name="Pallen M.J."/>
        </authorList>
    </citation>
    <scope>NUCLEOTIDE SEQUENCE</scope>
    <source>
        <strain evidence="1">ChiGjej2B2-7701</strain>
    </source>
</reference>
<dbReference type="Proteomes" id="UP000746751">
    <property type="component" value="Unassembled WGS sequence"/>
</dbReference>